<keyword evidence="1" id="KW-0472">Membrane</keyword>
<proteinExistence type="predicted"/>
<name>A0A8T4GMC4_9EURY</name>
<sequence>MIGDVTRRDAALSLVVAAISTLLVNVLIGFESVPHLLGFSFLMGIMTLFRKNDGGLIFVAGALVIVSLFIIEANVVISGFAVAILLVLLVIKVRPSMYGHAVIGLGIVCLMIAPIILFGWANFPIGSLTTILGVASVGRGLQVLRRNDNIVRETSQQNTD</sequence>
<dbReference type="Proteomes" id="UP000823588">
    <property type="component" value="Unassembled WGS sequence"/>
</dbReference>
<evidence type="ECO:0000256" key="1">
    <source>
        <dbReference type="SAM" id="Phobius"/>
    </source>
</evidence>
<reference evidence="2" key="1">
    <citation type="submission" date="2021-03" db="EMBL/GenBank/DDBJ databases">
        <title>Genomic Encyclopedia of Type Strains, Phase IV (KMG-IV): sequencing the most valuable type-strain genomes for metagenomic binning, comparative biology and taxonomic classification.</title>
        <authorList>
            <person name="Goeker M."/>
        </authorList>
    </citation>
    <scope>NUCLEOTIDE SEQUENCE</scope>
    <source>
        <strain evidence="2">DSM 23564</strain>
    </source>
</reference>
<dbReference type="EMBL" id="JAGGKQ010000051">
    <property type="protein sequence ID" value="MBP1924125.1"/>
    <property type="molecule type" value="Genomic_DNA"/>
</dbReference>
<feature type="transmembrane region" description="Helical" evidence="1">
    <location>
        <begin position="97"/>
        <end position="117"/>
    </location>
</feature>
<keyword evidence="1" id="KW-1133">Transmembrane helix</keyword>
<keyword evidence="1" id="KW-0812">Transmembrane</keyword>
<comment type="caution">
    <text evidence="2">The sequence shown here is derived from an EMBL/GenBank/DDBJ whole genome shotgun (WGS) entry which is preliminary data.</text>
</comment>
<feature type="transmembrane region" description="Helical" evidence="1">
    <location>
        <begin position="57"/>
        <end position="90"/>
    </location>
</feature>
<evidence type="ECO:0000313" key="3">
    <source>
        <dbReference type="Proteomes" id="UP000823588"/>
    </source>
</evidence>
<evidence type="ECO:0000313" key="2">
    <source>
        <dbReference type="EMBL" id="MBP1924125.1"/>
    </source>
</evidence>
<organism evidence="2 3">
    <name type="scientific">Halorubrum alkaliphilum</name>
    <dbReference type="NCBI Taxonomy" id="261290"/>
    <lineage>
        <taxon>Archaea</taxon>
        <taxon>Methanobacteriati</taxon>
        <taxon>Methanobacteriota</taxon>
        <taxon>Stenosarchaea group</taxon>
        <taxon>Halobacteria</taxon>
        <taxon>Halobacteriales</taxon>
        <taxon>Haloferacaceae</taxon>
        <taxon>Halorubrum</taxon>
    </lineage>
</organism>
<dbReference type="AlphaFoldDB" id="A0A8T4GMC4"/>
<keyword evidence="3" id="KW-1185">Reference proteome</keyword>
<accession>A0A8T4GMC4</accession>
<protein>
    <submittedName>
        <fullName evidence="2">CHASE2 domain-containing sensor protein</fullName>
    </submittedName>
</protein>
<gene>
    <name evidence="2" type="ORF">J2751_003176</name>
</gene>
<feature type="transmembrane region" description="Helical" evidence="1">
    <location>
        <begin position="12"/>
        <end position="37"/>
    </location>
</feature>
<dbReference type="RefSeq" id="WP_209487322.1">
    <property type="nucleotide sequence ID" value="NZ_JAGGKQ010000051.1"/>
</dbReference>